<keyword evidence="1" id="KW-0812">Transmembrane</keyword>
<reference evidence="2 3" key="1">
    <citation type="submission" date="2018-11" db="EMBL/GenBank/DDBJ databases">
        <title>Genomic Encyclopedia of Type Strains, Phase IV (KMG-IV): sequencing the most valuable type-strain genomes for metagenomic binning, comparative biology and taxonomic classification.</title>
        <authorList>
            <person name="Goeker M."/>
        </authorList>
    </citation>
    <scope>NUCLEOTIDE SEQUENCE [LARGE SCALE GENOMIC DNA]</scope>
    <source>
        <strain evidence="2 3">DSM 100316</strain>
    </source>
</reference>
<dbReference type="AlphaFoldDB" id="A0A3N2DNM5"/>
<evidence type="ECO:0000313" key="3">
    <source>
        <dbReference type="Proteomes" id="UP000275394"/>
    </source>
</evidence>
<evidence type="ECO:0000256" key="1">
    <source>
        <dbReference type="SAM" id="Phobius"/>
    </source>
</evidence>
<keyword evidence="3" id="KW-1185">Reference proteome</keyword>
<evidence type="ECO:0000313" key="2">
    <source>
        <dbReference type="EMBL" id="ROS01411.1"/>
    </source>
</evidence>
<feature type="transmembrane region" description="Helical" evidence="1">
    <location>
        <begin position="12"/>
        <end position="33"/>
    </location>
</feature>
<keyword evidence="1" id="KW-1133">Transmembrane helix</keyword>
<organism evidence="2 3">
    <name type="scientific">Sinobacterium caligoides</name>
    <dbReference type="NCBI Taxonomy" id="933926"/>
    <lineage>
        <taxon>Bacteria</taxon>
        <taxon>Pseudomonadati</taxon>
        <taxon>Pseudomonadota</taxon>
        <taxon>Gammaproteobacteria</taxon>
        <taxon>Cellvibrionales</taxon>
        <taxon>Spongiibacteraceae</taxon>
        <taxon>Sinobacterium</taxon>
    </lineage>
</organism>
<dbReference type="EMBL" id="RKHR01000004">
    <property type="protein sequence ID" value="ROS01411.1"/>
    <property type="molecule type" value="Genomic_DNA"/>
</dbReference>
<name>A0A3N2DNM5_9GAMM</name>
<keyword evidence="1" id="KW-0472">Membrane</keyword>
<proteinExistence type="predicted"/>
<dbReference type="RefSeq" id="WP_162844134.1">
    <property type="nucleotide sequence ID" value="NZ_RKHR01000004.1"/>
</dbReference>
<protein>
    <submittedName>
        <fullName evidence="2">Uncharacterized protein</fullName>
    </submittedName>
</protein>
<gene>
    <name evidence="2" type="ORF">EDC56_1852</name>
</gene>
<sequence length="51" mass="5877">MSNHSLFNHRICIIAFLCLIILLALIGGGYYLFRGLEFMDFTIECSRAYCL</sequence>
<dbReference type="Proteomes" id="UP000275394">
    <property type="component" value="Unassembled WGS sequence"/>
</dbReference>
<comment type="caution">
    <text evidence="2">The sequence shown here is derived from an EMBL/GenBank/DDBJ whole genome shotgun (WGS) entry which is preliminary data.</text>
</comment>
<accession>A0A3N2DNM5</accession>